<evidence type="ECO:0000313" key="11">
    <source>
        <dbReference type="EMBL" id="AQM56109.1"/>
    </source>
</evidence>
<dbReference type="GO" id="GO:0005549">
    <property type="term" value="F:odorant binding"/>
    <property type="evidence" value="ECO:0007669"/>
    <property type="project" value="InterPro"/>
</dbReference>
<comment type="similarity">
    <text evidence="10">Belongs to the insect chemoreceptor superfamily. Heteromeric odorant receptor channel (TC 1.A.69) family.</text>
</comment>
<evidence type="ECO:0000256" key="7">
    <source>
        <dbReference type="ARBA" id="ARBA00023136"/>
    </source>
</evidence>
<organism evidence="11">
    <name type="scientific">Apolygus lucorum</name>
    <name type="common">Small green plant bug</name>
    <name type="synonym">Lygocoris lucorum</name>
    <dbReference type="NCBI Taxonomy" id="248454"/>
    <lineage>
        <taxon>Eukaryota</taxon>
        <taxon>Metazoa</taxon>
        <taxon>Ecdysozoa</taxon>
        <taxon>Arthropoda</taxon>
        <taxon>Hexapoda</taxon>
        <taxon>Insecta</taxon>
        <taxon>Pterygota</taxon>
        <taxon>Neoptera</taxon>
        <taxon>Paraneoptera</taxon>
        <taxon>Hemiptera</taxon>
        <taxon>Heteroptera</taxon>
        <taxon>Panheteroptera</taxon>
        <taxon>Cimicomorpha</taxon>
        <taxon>Miridae</taxon>
        <taxon>Mirini</taxon>
        <taxon>Apolygus</taxon>
    </lineage>
</organism>
<sequence length="385" mass="43681">MGTSTLGARPTMRPNRNLFSLSLLLMKIQGLETPSHATLKLVSFVWKYWMLYTALHFVMVCLLGVTIGDNPYYLKLETCSGMIAGMSMVYRHFVLAFNRKEVHRLMDRINALVDDVVSVYGEETIAPWEKMCCGIMILSTCVVSFTTIPAYAYSYLKFYTDGEVTAPYEVYMPFERDAAHIHHVVIFQMLSFLDQAITLIVSNTFIGTIVVIVSGVTEKIAKRYKEINRNNFHTLKVTTNWHSEIIKIVEDTNALLGSAIMVDCLLSVVHISVSGYLLVKVGFESGTNLHKYIFLNLLCVTIPSYFCLCGHIISVGRDKLHEAVYQNEWYELTPSDRKTLILPTWMADKGLSLHFKKAVEFNLPTYLAIIKQSYSLIAMLKLMDG</sequence>
<reference evidence="11" key="1">
    <citation type="journal article" date="2016" name="Sci. Rep.">
        <title>Identification and expression analysis of an olfactory receptor gene family in green plant bug Apolygus lucorum (Meyer-Dur).</title>
        <authorList>
            <person name="An X.K."/>
            <person name="Sun L."/>
            <person name="Liu H.W."/>
            <person name="Liu D.F."/>
            <person name="Ding Y.X."/>
            <person name="Li L.M."/>
            <person name="Zhang Y.J."/>
            <person name="Guo Y.Y."/>
        </authorList>
    </citation>
    <scope>NUCLEOTIDE SEQUENCE</scope>
</reference>
<dbReference type="AlphaFoldDB" id="A0A1Q1NIP0"/>
<feature type="transmembrane region" description="Helical" evidence="10">
    <location>
        <begin position="254"/>
        <end position="273"/>
    </location>
</feature>
<evidence type="ECO:0000256" key="2">
    <source>
        <dbReference type="ARBA" id="ARBA00022475"/>
    </source>
</evidence>
<keyword evidence="3 10" id="KW-0716">Sensory transduction</keyword>
<evidence type="ECO:0000256" key="5">
    <source>
        <dbReference type="ARBA" id="ARBA00022725"/>
    </source>
</evidence>
<dbReference type="GO" id="GO:0007165">
    <property type="term" value="P:signal transduction"/>
    <property type="evidence" value="ECO:0007669"/>
    <property type="project" value="UniProtKB-KW"/>
</dbReference>
<gene>
    <name evidence="11" type="primary">OR103</name>
    <name evidence="13" type="synonym">OR53</name>
    <name evidence="12" type="ORF">GE061_018054</name>
</gene>
<evidence type="ECO:0000256" key="3">
    <source>
        <dbReference type="ARBA" id="ARBA00022606"/>
    </source>
</evidence>
<keyword evidence="2" id="KW-1003">Cell membrane</keyword>
<dbReference type="GO" id="GO:0004984">
    <property type="term" value="F:olfactory receptor activity"/>
    <property type="evidence" value="ECO:0007669"/>
    <property type="project" value="InterPro"/>
</dbReference>
<reference evidence="13" key="3">
    <citation type="submission" date="2020-01" db="EMBL/GenBank/DDBJ databases">
        <authorList>
            <person name="Liu Y."/>
            <person name="Li B."/>
        </authorList>
    </citation>
    <scope>NUCLEOTIDE SEQUENCE</scope>
</reference>
<evidence type="ECO:0000256" key="1">
    <source>
        <dbReference type="ARBA" id="ARBA00004651"/>
    </source>
</evidence>
<feature type="transmembrane region" description="Helical" evidence="10">
    <location>
        <begin position="132"/>
        <end position="153"/>
    </location>
</feature>
<evidence type="ECO:0000256" key="10">
    <source>
        <dbReference type="RuleBase" id="RU351113"/>
    </source>
</evidence>
<keyword evidence="9 10" id="KW-0807">Transducer</keyword>
<comment type="caution">
    <text evidence="10">Lacks conserved residue(s) required for the propagation of feature annotation.</text>
</comment>
<dbReference type="PANTHER" id="PTHR21137">
    <property type="entry name" value="ODORANT RECEPTOR"/>
    <property type="match status" value="1"/>
</dbReference>
<dbReference type="GO" id="GO:0005886">
    <property type="term" value="C:plasma membrane"/>
    <property type="evidence" value="ECO:0007669"/>
    <property type="project" value="UniProtKB-SubCell"/>
</dbReference>
<dbReference type="EMBL" id="KU958280">
    <property type="protein sequence ID" value="AQM56109.1"/>
    <property type="molecule type" value="mRNA"/>
</dbReference>
<evidence type="ECO:0000256" key="4">
    <source>
        <dbReference type="ARBA" id="ARBA00022692"/>
    </source>
</evidence>
<feature type="transmembrane region" description="Helical" evidence="10">
    <location>
        <begin position="293"/>
        <end position="313"/>
    </location>
</feature>
<keyword evidence="4 10" id="KW-0812">Transmembrane</keyword>
<reference evidence="11" key="2">
    <citation type="submission" date="2016-03" db="EMBL/GenBank/DDBJ databases">
        <authorList>
            <person name="Ploux O."/>
        </authorList>
    </citation>
    <scope>NUCLEOTIDE SEQUENCE</scope>
</reference>
<keyword evidence="5 10" id="KW-0552">Olfaction</keyword>
<dbReference type="EMBL" id="MN905541">
    <property type="protein sequence ID" value="QQP20020.1"/>
    <property type="molecule type" value="mRNA"/>
</dbReference>
<feature type="transmembrane region" description="Helical" evidence="10">
    <location>
        <begin position="46"/>
        <end position="67"/>
    </location>
</feature>
<comment type="subcellular location">
    <subcellularLocation>
        <location evidence="1 10">Cell membrane</location>
        <topology evidence="1 10">Multi-pass membrane protein</topology>
    </subcellularLocation>
</comment>
<keyword evidence="7 10" id="KW-0472">Membrane</keyword>
<proteinExistence type="evidence at transcript level"/>
<keyword evidence="8 10" id="KW-0675">Receptor</keyword>
<dbReference type="PANTHER" id="PTHR21137:SF35">
    <property type="entry name" value="ODORANT RECEPTOR 19A-RELATED"/>
    <property type="match status" value="1"/>
</dbReference>
<evidence type="ECO:0000313" key="12">
    <source>
        <dbReference type="EMBL" id="KAF6206818.1"/>
    </source>
</evidence>
<evidence type="ECO:0000256" key="6">
    <source>
        <dbReference type="ARBA" id="ARBA00022989"/>
    </source>
</evidence>
<protein>
    <recommendedName>
        <fullName evidence="10">Odorant receptor</fullName>
    </recommendedName>
</protein>
<evidence type="ECO:0000256" key="9">
    <source>
        <dbReference type="ARBA" id="ARBA00023224"/>
    </source>
</evidence>
<dbReference type="EMBL" id="WIXP02000008">
    <property type="protein sequence ID" value="KAF6206818.1"/>
    <property type="molecule type" value="Genomic_DNA"/>
</dbReference>
<dbReference type="Proteomes" id="UP000466442">
    <property type="component" value="Unassembled WGS sequence"/>
</dbReference>
<dbReference type="OrthoDB" id="7548151at2759"/>
<keyword evidence="14" id="KW-1185">Reference proteome</keyword>
<dbReference type="Pfam" id="PF02949">
    <property type="entry name" value="7tm_6"/>
    <property type="match status" value="1"/>
</dbReference>
<reference evidence="12" key="4">
    <citation type="journal article" date="2021" name="Mol. Ecol. Resour.">
        <title>Apolygus lucorum genome provides insights into omnivorousness and mesophyll feeding.</title>
        <authorList>
            <person name="Liu Y."/>
            <person name="Liu H."/>
            <person name="Wang H."/>
            <person name="Huang T."/>
            <person name="Liu B."/>
            <person name="Yang B."/>
            <person name="Yin L."/>
            <person name="Li B."/>
            <person name="Zhang Y."/>
            <person name="Zhang S."/>
            <person name="Jiang F."/>
            <person name="Zhang X."/>
            <person name="Ren Y."/>
            <person name="Wang B."/>
            <person name="Wang S."/>
            <person name="Lu Y."/>
            <person name="Wu K."/>
            <person name="Fan W."/>
            <person name="Wang G."/>
        </authorList>
    </citation>
    <scope>NUCLEOTIDE SEQUENCE</scope>
    <source>
        <strain evidence="12">12Hb</strain>
    </source>
</reference>
<evidence type="ECO:0000313" key="14">
    <source>
        <dbReference type="Proteomes" id="UP000466442"/>
    </source>
</evidence>
<evidence type="ECO:0000313" key="13">
    <source>
        <dbReference type="EMBL" id="QQP20020.1"/>
    </source>
</evidence>
<accession>A0A1Q1NIP0</accession>
<dbReference type="InterPro" id="IPR004117">
    <property type="entry name" value="7tm6_olfct_rcpt"/>
</dbReference>
<keyword evidence="6 10" id="KW-1133">Transmembrane helix</keyword>
<name>A0A1Q1NIP0_APOLU</name>
<evidence type="ECO:0000256" key="8">
    <source>
        <dbReference type="ARBA" id="ARBA00023170"/>
    </source>
</evidence>
<feature type="transmembrane region" description="Helical" evidence="10">
    <location>
        <begin position="196"/>
        <end position="216"/>
    </location>
</feature>